<accession>A0A3S5B2Y3</accession>
<dbReference type="AlphaFoldDB" id="A0A3S5B2Y3"/>
<evidence type="ECO:0000313" key="3">
    <source>
        <dbReference type="Proteomes" id="UP000784294"/>
    </source>
</evidence>
<dbReference type="EMBL" id="CAAALY010259565">
    <property type="protein sequence ID" value="VEL38944.1"/>
    <property type="molecule type" value="Genomic_DNA"/>
</dbReference>
<evidence type="ECO:0000256" key="1">
    <source>
        <dbReference type="SAM" id="MobiDB-lite"/>
    </source>
</evidence>
<comment type="caution">
    <text evidence="2">The sequence shown here is derived from an EMBL/GenBank/DDBJ whole genome shotgun (WGS) entry which is preliminary data.</text>
</comment>
<organism evidence="2 3">
    <name type="scientific">Protopolystoma xenopodis</name>
    <dbReference type="NCBI Taxonomy" id="117903"/>
    <lineage>
        <taxon>Eukaryota</taxon>
        <taxon>Metazoa</taxon>
        <taxon>Spiralia</taxon>
        <taxon>Lophotrochozoa</taxon>
        <taxon>Platyhelminthes</taxon>
        <taxon>Monogenea</taxon>
        <taxon>Polyopisthocotylea</taxon>
        <taxon>Polystomatidea</taxon>
        <taxon>Polystomatidae</taxon>
        <taxon>Protopolystoma</taxon>
    </lineage>
</organism>
<sequence>MGNLFKCILAPLPIDLKEEAALPASFESDSLHLALEGRLTLQSSNVNGNEGSDNGGSSYRASGPHSDCEEPRIGYDNMVWQNGQMESQSTFGSLKLGLNERADEQSSLQGADKCKLESAVRQKDKGYLKRFKLA</sequence>
<gene>
    <name evidence="2" type="ORF">PXEA_LOCUS32384</name>
</gene>
<feature type="region of interest" description="Disordered" evidence="1">
    <location>
        <begin position="42"/>
        <end position="72"/>
    </location>
</feature>
<reference evidence="2" key="1">
    <citation type="submission" date="2018-11" db="EMBL/GenBank/DDBJ databases">
        <authorList>
            <consortium name="Pathogen Informatics"/>
        </authorList>
    </citation>
    <scope>NUCLEOTIDE SEQUENCE</scope>
</reference>
<protein>
    <submittedName>
        <fullName evidence="2">Uncharacterized protein</fullName>
    </submittedName>
</protein>
<evidence type="ECO:0000313" key="2">
    <source>
        <dbReference type="EMBL" id="VEL38944.1"/>
    </source>
</evidence>
<name>A0A3S5B2Y3_9PLAT</name>
<proteinExistence type="predicted"/>
<keyword evidence="3" id="KW-1185">Reference proteome</keyword>
<feature type="compositionally biased region" description="Low complexity" evidence="1">
    <location>
        <begin position="43"/>
        <end position="58"/>
    </location>
</feature>
<dbReference type="Proteomes" id="UP000784294">
    <property type="component" value="Unassembled WGS sequence"/>
</dbReference>